<sequence length="39" mass="4518">MTDFRLASKMPSSSPNLSPWTIHFGMSWRKMLVLPLLQI</sequence>
<dbReference type="AlphaFoldDB" id="A0A0K2VG00"/>
<name>A0A0K2VG00_LEPSM</name>
<accession>A0A0K2VG00</accession>
<dbReference type="EMBL" id="HACA01031998">
    <property type="protein sequence ID" value="CDW49359.1"/>
    <property type="molecule type" value="Transcribed_RNA"/>
</dbReference>
<organism evidence="1">
    <name type="scientific">Lepeophtheirus salmonis</name>
    <name type="common">Salmon louse</name>
    <name type="synonym">Caligus salmonis</name>
    <dbReference type="NCBI Taxonomy" id="72036"/>
    <lineage>
        <taxon>Eukaryota</taxon>
        <taxon>Metazoa</taxon>
        <taxon>Ecdysozoa</taxon>
        <taxon>Arthropoda</taxon>
        <taxon>Crustacea</taxon>
        <taxon>Multicrustacea</taxon>
        <taxon>Hexanauplia</taxon>
        <taxon>Copepoda</taxon>
        <taxon>Siphonostomatoida</taxon>
        <taxon>Caligidae</taxon>
        <taxon>Lepeophtheirus</taxon>
    </lineage>
</organism>
<reference evidence="1" key="1">
    <citation type="submission" date="2014-05" db="EMBL/GenBank/DDBJ databases">
        <authorList>
            <person name="Chronopoulou M."/>
        </authorList>
    </citation>
    <scope>NUCLEOTIDE SEQUENCE</scope>
    <source>
        <tissue evidence="1">Whole organism</tissue>
    </source>
</reference>
<protein>
    <submittedName>
        <fullName evidence="1">Uncharacterized protein</fullName>
    </submittedName>
</protein>
<evidence type="ECO:0000313" key="1">
    <source>
        <dbReference type="EMBL" id="CDW49359.1"/>
    </source>
</evidence>
<proteinExistence type="predicted"/>